<keyword evidence="2" id="KW-1185">Reference proteome</keyword>
<comment type="caution">
    <text evidence="1">The sequence shown here is derived from an EMBL/GenBank/DDBJ whole genome shotgun (WGS) entry which is preliminary data.</text>
</comment>
<dbReference type="EMBL" id="BMAW01046468">
    <property type="protein sequence ID" value="GFS55622.1"/>
    <property type="molecule type" value="Genomic_DNA"/>
</dbReference>
<gene>
    <name evidence="1" type="ORF">NPIL_635941</name>
</gene>
<evidence type="ECO:0000313" key="2">
    <source>
        <dbReference type="Proteomes" id="UP000887013"/>
    </source>
</evidence>
<accession>A0A8X6IS92</accession>
<reference evidence="1" key="1">
    <citation type="submission" date="2020-08" db="EMBL/GenBank/DDBJ databases">
        <title>Multicomponent nature underlies the extraordinary mechanical properties of spider dragline silk.</title>
        <authorList>
            <person name="Kono N."/>
            <person name="Nakamura H."/>
            <person name="Mori M."/>
            <person name="Yoshida Y."/>
            <person name="Ohtoshi R."/>
            <person name="Malay A.D."/>
            <person name="Moran D.A.P."/>
            <person name="Tomita M."/>
            <person name="Numata K."/>
            <person name="Arakawa K."/>
        </authorList>
    </citation>
    <scope>NUCLEOTIDE SEQUENCE</scope>
</reference>
<organism evidence="1 2">
    <name type="scientific">Nephila pilipes</name>
    <name type="common">Giant wood spider</name>
    <name type="synonym">Nephila maculata</name>
    <dbReference type="NCBI Taxonomy" id="299642"/>
    <lineage>
        <taxon>Eukaryota</taxon>
        <taxon>Metazoa</taxon>
        <taxon>Ecdysozoa</taxon>
        <taxon>Arthropoda</taxon>
        <taxon>Chelicerata</taxon>
        <taxon>Arachnida</taxon>
        <taxon>Araneae</taxon>
        <taxon>Araneomorphae</taxon>
        <taxon>Entelegynae</taxon>
        <taxon>Araneoidea</taxon>
        <taxon>Nephilidae</taxon>
        <taxon>Nephila</taxon>
    </lineage>
</organism>
<sequence>MTIRELYHSIARCVAACIQIRLGFTSSWKRKGLASLEFSTWLLNLEIFKDSRDIFRPISEVFWEKFQTFAQLLENRKK</sequence>
<evidence type="ECO:0000313" key="1">
    <source>
        <dbReference type="EMBL" id="GFS55622.1"/>
    </source>
</evidence>
<proteinExistence type="predicted"/>
<protein>
    <submittedName>
        <fullName evidence="1">Uncharacterized protein</fullName>
    </submittedName>
</protein>
<dbReference type="AlphaFoldDB" id="A0A8X6IS92"/>
<name>A0A8X6IS92_NEPPI</name>
<dbReference type="Proteomes" id="UP000887013">
    <property type="component" value="Unassembled WGS sequence"/>
</dbReference>